<evidence type="ECO:0000256" key="1">
    <source>
        <dbReference type="SAM" id="Coils"/>
    </source>
</evidence>
<dbReference type="AlphaFoldDB" id="A0AAW2C0L1"/>
<evidence type="ECO:0008006" key="5">
    <source>
        <dbReference type="Google" id="ProtNLM"/>
    </source>
</evidence>
<sequence>MASAIISLQTLSLPRIQNAPPTTSCKAHAFKPTPPPRSTRFHSAGRRQLLFLLTASPALTARELPSLAEDIPLFGLRKKLKKAEEEAEEIVKEGFEAAEKGIEVAEKGIVSVEKGIVTAEKGIQTVEREIETEVSFGGLAQAGAVAGVEVVAILVATSIVNGILGPEAQKS</sequence>
<name>A0AAW2C0L1_9ROSI</name>
<evidence type="ECO:0000313" key="3">
    <source>
        <dbReference type="EMBL" id="KAK9990514.1"/>
    </source>
</evidence>
<evidence type="ECO:0000313" key="4">
    <source>
        <dbReference type="Proteomes" id="UP001459277"/>
    </source>
</evidence>
<reference evidence="3 4" key="1">
    <citation type="submission" date="2024-01" db="EMBL/GenBank/DDBJ databases">
        <title>A telomere-to-telomere, gap-free genome of sweet tea (Lithocarpus litseifolius).</title>
        <authorList>
            <person name="Zhou J."/>
        </authorList>
    </citation>
    <scope>NUCLEOTIDE SEQUENCE [LARGE SCALE GENOMIC DNA]</scope>
    <source>
        <strain evidence="3">Zhou-2022a</strain>
        <tissue evidence="3">Leaf</tissue>
    </source>
</reference>
<organism evidence="3 4">
    <name type="scientific">Lithocarpus litseifolius</name>
    <dbReference type="NCBI Taxonomy" id="425828"/>
    <lineage>
        <taxon>Eukaryota</taxon>
        <taxon>Viridiplantae</taxon>
        <taxon>Streptophyta</taxon>
        <taxon>Embryophyta</taxon>
        <taxon>Tracheophyta</taxon>
        <taxon>Spermatophyta</taxon>
        <taxon>Magnoliopsida</taxon>
        <taxon>eudicotyledons</taxon>
        <taxon>Gunneridae</taxon>
        <taxon>Pentapetalae</taxon>
        <taxon>rosids</taxon>
        <taxon>fabids</taxon>
        <taxon>Fagales</taxon>
        <taxon>Fagaceae</taxon>
        <taxon>Lithocarpus</taxon>
    </lineage>
</organism>
<dbReference type="Proteomes" id="UP001459277">
    <property type="component" value="Unassembled WGS sequence"/>
</dbReference>
<feature type="region of interest" description="Disordered" evidence="2">
    <location>
        <begin position="22"/>
        <end position="41"/>
    </location>
</feature>
<feature type="coiled-coil region" evidence="1">
    <location>
        <begin position="73"/>
        <end position="100"/>
    </location>
</feature>
<dbReference type="PANTHER" id="PTHR36734">
    <property type="entry name" value="YCF37-LIKE PROTEIN"/>
    <property type="match status" value="1"/>
</dbReference>
<evidence type="ECO:0000256" key="2">
    <source>
        <dbReference type="SAM" id="MobiDB-lite"/>
    </source>
</evidence>
<proteinExistence type="predicted"/>
<dbReference type="GO" id="GO:0009534">
    <property type="term" value="C:chloroplast thylakoid"/>
    <property type="evidence" value="ECO:0007669"/>
    <property type="project" value="TreeGrafter"/>
</dbReference>
<comment type="caution">
    <text evidence="3">The sequence shown here is derived from an EMBL/GenBank/DDBJ whole genome shotgun (WGS) entry which is preliminary data.</text>
</comment>
<dbReference type="EMBL" id="JAZDWU010000009">
    <property type="protein sequence ID" value="KAK9990514.1"/>
    <property type="molecule type" value="Genomic_DNA"/>
</dbReference>
<accession>A0AAW2C0L1</accession>
<keyword evidence="4" id="KW-1185">Reference proteome</keyword>
<gene>
    <name evidence="3" type="ORF">SO802_025499</name>
</gene>
<protein>
    <recommendedName>
        <fullName evidence="5">Synechocystis YCF37</fullName>
    </recommendedName>
</protein>
<dbReference type="PANTHER" id="PTHR36734:SF1">
    <property type="entry name" value="OS02G0815300 PROTEIN"/>
    <property type="match status" value="1"/>
</dbReference>
<keyword evidence="1" id="KW-0175">Coiled coil</keyword>